<keyword evidence="7 16" id="KW-0285">Flavoprotein</keyword>
<keyword evidence="5 16" id="KW-0963">Cytoplasm</keyword>
<dbReference type="InterPro" id="IPR016169">
    <property type="entry name" value="FAD-bd_PCMH_sub2"/>
</dbReference>
<dbReference type="PROSITE" id="PS51387">
    <property type="entry name" value="FAD_PCMH"/>
    <property type="match status" value="1"/>
</dbReference>
<evidence type="ECO:0000256" key="5">
    <source>
        <dbReference type="ARBA" id="ARBA00022490"/>
    </source>
</evidence>
<comment type="similarity">
    <text evidence="16">Belongs to the MurB family.</text>
</comment>
<dbReference type="GO" id="GO:0051301">
    <property type="term" value="P:cell division"/>
    <property type="evidence" value="ECO:0007669"/>
    <property type="project" value="UniProtKB-KW"/>
</dbReference>
<evidence type="ECO:0000256" key="10">
    <source>
        <dbReference type="ARBA" id="ARBA00022960"/>
    </source>
</evidence>
<dbReference type="UniPathway" id="UPA00219"/>
<dbReference type="NCBIfam" id="TIGR00179">
    <property type="entry name" value="murB"/>
    <property type="match status" value="1"/>
</dbReference>
<evidence type="ECO:0000256" key="16">
    <source>
        <dbReference type="HAMAP-Rule" id="MF_00037"/>
    </source>
</evidence>
<comment type="subcellular location">
    <subcellularLocation>
        <location evidence="3 16">Cytoplasm</location>
    </subcellularLocation>
</comment>
<dbReference type="EC" id="1.3.1.98" evidence="16"/>
<keyword evidence="11 16" id="KW-0573">Peptidoglycan synthesis</keyword>
<dbReference type="InterPro" id="IPR016166">
    <property type="entry name" value="FAD-bd_PCMH"/>
</dbReference>
<comment type="pathway">
    <text evidence="4 16">Cell wall biogenesis; peptidoglycan biosynthesis.</text>
</comment>
<evidence type="ECO:0000313" key="18">
    <source>
        <dbReference type="EMBL" id="OGM93170.1"/>
    </source>
</evidence>
<dbReference type="GO" id="GO:0071949">
    <property type="term" value="F:FAD binding"/>
    <property type="evidence" value="ECO:0007669"/>
    <property type="project" value="InterPro"/>
</dbReference>
<dbReference type="Proteomes" id="UP000176422">
    <property type="component" value="Unassembled WGS sequence"/>
</dbReference>
<dbReference type="EMBL" id="MGIT01000001">
    <property type="protein sequence ID" value="OGM93170.1"/>
    <property type="molecule type" value="Genomic_DNA"/>
</dbReference>
<dbReference type="STRING" id="1802559.A2372_02070"/>
<gene>
    <name evidence="16" type="primary">murB</name>
    <name evidence="18" type="ORF">A2372_02070</name>
</gene>
<dbReference type="HAMAP" id="MF_00037">
    <property type="entry name" value="MurB"/>
    <property type="match status" value="1"/>
</dbReference>
<dbReference type="InterPro" id="IPR011601">
    <property type="entry name" value="MurB_C"/>
</dbReference>
<protein>
    <recommendedName>
        <fullName evidence="16">UDP-N-acetylenolpyruvoylglucosamine reductase</fullName>
        <ecNumber evidence="16">1.3.1.98</ecNumber>
    </recommendedName>
    <alternativeName>
        <fullName evidence="16">UDP-N-acetylmuramate dehydrogenase</fullName>
    </alternativeName>
</protein>
<dbReference type="GO" id="GO:0008762">
    <property type="term" value="F:UDP-N-acetylmuramate dehydrogenase activity"/>
    <property type="evidence" value="ECO:0007669"/>
    <property type="project" value="UniProtKB-UniRule"/>
</dbReference>
<organism evidence="18 19">
    <name type="scientific">Candidatus Wolfebacteria bacterium RIFOXYB1_FULL_54_12</name>
    <dbReference type="NCBI Taxonomy" id="1802559"/>
    <lineage>
        <taxon>Bacteria</taxon>
        <taxon>Candidatus Wolfeibacteriota</taxon>
    </lineage>
</organism>
<feature type="active site" evidence="16">
    <location>
        <position position="308"/>
    </location>
</feature>
<dbReference type="InterPro" id="IPR036318">
    <property type="entry name" value="FAD-bd_PCMH-like_sf"/>
</dbReference>
<dbReference type="GO" id="GO:0005829">
    <property type="term" value="C:cytosol"/>
    <property type="evidence" value="ECO:0007669"/>
    <property type="project" value="TreeGrafter"/>
</dbReference>
<dbReference type="GO" id="GO:0009252">
    <property type="term" value="P:peptidoglycan biosynthetic process"/>
    <property type="evidence" value="ECO:0007669"/>
    <property type="project" value="UniProtKB-UniRule"/>
</dbReference>
<evidence type="ECO:0000256" key="11">
    <source>
        <dbReference type="ARBA" id="ARBA00022984"/>
    </source>
</evidence>
<dbReference type="Pfam" id="PF01565">
    <property type="entry name" value="FAD_binding_4"/>
    <property type="match status" value="1"/>
</dbReference>
<keyword evidence="8 16" id="KW-0274">FAD</keyword>
<accession>A0A1F8DX96</accession>
<evidence type="ECO:0000256" key="7">
    <source>
        <dbReference type="ARBA" id="ARBA00022630"/>
    </source>
</evidence>
<sequence length="313" mass="34432">MIAIRRNISLARRMHYRIGGKARYFCEPQNAHDIVGAVRWAFARRIPFLFLGAGTNMLFSERGYDGLIMQYVNKHIRKEAGGVRISAGTSMQDAVRYHLAQGLDDLAWAGGLPGTVGGAVFGNAGCFGGEMKDCVVSVESIFYDRAAGMVERRVRSAAECAFGYRDSVFKRNGNEIIASVVVRATPGDKQAVCAEVERCIAYRERFQPLEYPSAGSTFKNIPVASVTPQVRKEFASVVKVDPFPVIPVAAVLDRLDLKGSRIGGAEISEKHPNFFINRNRATFADVIGLIKLAKKKALGRYGIVLEEEIRIVP</sequence>
<keyword evidence="13 16" id="KW-0131">Cell cycle</keyword>
<dbReference type="InterPro" id="IPR006094">
    <property type="entry name" value="Oxid_FAD_bind_N"/>
</dbReference>
<feature type="active site" evidence="16">
    <location>
        <position position="165"/>
    </location>
</feature>
<evidence type="ECO:0000256" key="2">
    <source>
        <dbReference type="ARBA" id="ARBA00003921"/>
    </source>
</evidence>
<dbReference type="AlphaFoldDB" id="A0A1F8DX96"/>
<comment type="caution">
    <text evidence="18">The sequence shown here is derived from an EMBL/GenBank/DDBJ whole genome shotgun (WGS) entry which is preliminary data.</text>
</comment>
<dbReference type="InterPro" id="IPR036635">
    <property type="entry name" value="MurB_C_sf"/>
</dbReference>
<dbReference type="SUPFAM" id="SSF56194">
    <property type="entry name" value="Uridine diphospho-N-Acetylenolpyruvylglucosamine reductase, MurB, C-terminal domain"/>
    <property type="match status" value="1"/>
</dbReference>
<evidence type="ECO:0000256" key="13">
    <source>
        <dbReference type="ARBA" id="ARBA00023306"/>
    </source>
</evidence>
<dbReference type="PANTHER" id="PTHR21071:SF4">
    <property type="entry name" value="UDP-N-ACETYLENOLPYRUVOYLGLUCOSAMINE REDUCTASE"/>
    <property type="match status" value="1"/>
</dbReference>
<dbReference type="GO" id="GO:0071555">
    <property type="term" value="P:cell wall organization"/>
    <property type="evidence" value="ECO:0007669"/>
    <property type="project" value="UniProtKB-KW"/>
</dbReference>
<evidence type="ECO:0000256" key="12">
    <source>
        <dbReference type="ARBA" id="ARBA00023002"/>
    </source>
</evidence>
<evidence type="ECO:0000256" key="14">
    <source>
        <dbReference type="ARBA" id="ARBA00023316"/>
    </source>
</evidence>
<dbReference type="Gene3D" id="3.30.43.10">
    <property type="entry name" value="Uridine Diphospho-n-acetylenolpyruvylglucosamine Reductase, domain 2"/>
    <property type="match status" value="1"/>
</dbReference>
<name>A0A1F8DX96_9BACT</name>
<dbReference type="InterPro" id="IPR003170">
    <property type="entry name" value="MurB"/>
</dbReference>
<evidence type="ECO:0000256" key="3">
    <source>
        <dbReference type="ARBA" id="ARBA00004496"/>
    </source>
</evidence>
<dbReference type="GO" id="GO:0008360">
    <property type="term" value="P:regulation of cell shape"/>
    <property type="evidence" value="ECO:0007669"/>
    <property type="project" value="UniProtKB-KW"/>
</dbReference>
<proteinExistence type="inferred from homology"/>
<evidence type="ECO:0000256" key="9">
    <source>
        <dbReference type="ARBA" id="ARBA00022857"/>
    </source>
</evidence>
<feature type="active site" description="Proton donor" evidence="16">
    <location>
        <position position="216"/>
    </location>
</feature>
<keyword evidence="6 16" id="KW-0132">Cell division</keyword>
<comment type="cofactor">
    <cofactor evidence="1 16">
        <name>FAD</name>
        <dbReference type="ChEBI" id="CHEBI:57692"/>
    </cofactor>
</comment>
<evidence type="ECO:0000256" key="1">
    <source>
        <dbReference type="ARBA" id="ARBA00001974"/>
    </source>
</evidence>
<keyword evidence="10 16" id="KW-0133">Cell shape</keyword>
<keyword evidence="9 16" id="KW-0521">NADP</keyword>
<dbReference type="Pfam" id="PF02873">
    <property type="entry name" value="MurB_C"/>
    <property type="match status" value="1"/>
</dbReference>
<dbReference type="Gene3D" id="3.30.465.10">
    <property type="match status" value="1"/>
</dbReference>
<evidence type="ECO:0000256" key="4">
    <source>
        <dbReference type="ARBA" id="ARBA00004752"/>
    </source>
</evidence>
<keyword evidence="12 16" id="KW-0560">Oxidoreductase</keyword>
<evidence type="ECO:0000259" key="17">
    <source>
        <dbReference type="PROSITE" id="PS51387"/>
    </source>
</evidence>
<dbReference type="PANTHER" id="PTHR21071">
    <property type="entry name" value="UDP-N-ACETYLENOLPYRUVOYLGLUCOSAMINE REDUCTASE"/>
    <property type="match status" value="1"/>
</dbReference>
<evidence type="ECO:0000256" key="6">
    <source>
        <dbReference type="ARBA" id="ARBA00022618"/>
    </source>
</evidence>
<evidence type="ECO:0000313" key="19">
    <source>
        <dbReference type="Proteomes" id="UP000176422"/>
    </source>
</evidence>
<keyword evidence="14 16" id="KW-0961">Cell wall biogenesis/degradation</keyword>
<dbReference type="InterPro" id="IPR016167">
    <property type="entry name" value="FAD-bd_PCMH_sub1"/>
</dbReference>
<dbReference type="Gene3D" id="3.90.78.10">
    <property type="entry name" value="UDP-N-acetylenolpyruvoylglucosamine reductase, C-terminal domain"/>
    <property type="match status" value="1"/>
</dbReference>
<reference evidence="18 19" key="1">
    <citation type="journal article" date="2016" name="Nat. Commun.">
        <title>Thousands of microbial genomes shed light on interconnected biogeochemical processes in an aquifer system.</title>
        <authorList>
            <person name="Anantharaman K."/>
            <person name="Brown C.T."/>
            <person name="Hug L.A."/>
            <person name="Sharon I."/>
            <person name="Castelle C.J."/>
            <person name="Probst A.J."/>
            <person name="Thomas B.C."/>
            <person name="Singh A."/>
            <person name="Wilkins M.J."/>
            <person name="Karaoz U."/>
            <person name="Brodie E.L."/>
            <person name="Williams K.H."/>
            <person name="Hubbard S.S."/>
            <person name="Banfield J.F."/>
        </authorList>
    </citation>
    <scope>NUCLEOTIDE SEQUENCE [LARGE SCALE GENOMIC DNA]</scope>
</reference>
<dbReference type="SUPFAM" id="SSF56176">
    <property type="entry name" value="FAD-binding/transporter-associated domain-like"/>
    <property type="match status" value="1"/>
</dbReference>
<comment type="function">
    <text evidence="2 16">Cell wall formation.</text>
</comment>
<evidence type="ECO:0000256" key="15">
    <source>
        <dbReference type="ARBA" id="ARBA00048914"/>
    </source>
</evidence>
<feature type="domain" description="FAD-binding PCMH-type" evidence="17">
    <location>
        <begin position="17"/>
        <end position="187"/>
    </location>
</feature>
<comment type="catalytic activity">
    <reaction evidence="15 16">
        <text>UDP-N-acetyl-alpha-D-muramate + NADP(+) = UDP-N-acetyl-3-O-(1-carboxyvinyl)-alpha-D-glucosamine + NADPH + H(+)</text>
        <dbReference type="Rhea" id="RHEA:12248"/>
        <dbReference type="ChEBI" id="CHEBI:15378"/>
        <dbReference type="ChEBI" id="CHEBI:57783"/>
        <dbReference type="ChEBI" id="CHEBI:58349"/>
        <dbReference type="ChEBI" id="CHEBI:68483"/>
        <dbReference type="ChEBI" id="CHEBI:70757"/>
        <dbReference type="EC" id="1.3.1.98"/>
    </reaction>
</comment>
<evidence type="ECO:0000256" key="8">
    <source>
        <dbReference type="ARBA" id="ARBA00022827"/>
    </source>
</evidence>